<dbReference type="InterPro" id="IPR008927">
    <property type="entry name" value="6-PGluconate_DH-like_C_sf"/>
</dbReference>
<feature type="binding site" evidence="8">
    <location>
        <position position="437"/>
    </location>
    <ligand>
        <name>phosphoenolpyruvate</name>
        <dbReference type="ChEBI" id="CHEBI:58702"/>
    </ligand>
</feature>
<evidence type="ECO:0000313" key="10">
    <source>
        <dbReference type="EMBL" id="UZE94878.1"/>
    </source>
</evidence>
<dbReference type="PROSITE" id="PS00885">
    <property type="entry name" value="EPSP_SYNTHASE_2"/>
    <property type="match status" value="1"/>
</dbReference>
<feature type="binding site" evidence="8">
    <location>
        <position position="336"/>
    </location>
    <ligand>
        <name>phosphoenolpyruvate</name>
        <dbReference type="ChEBI" id="CHEBI:58702"/>
    </ligand>
</feature>
<feature type="binding site" evidence="8">
    <location>
        <position position="630"/>
    </location>
    <ligand>
        <name>3-phosphoshikimate</name>
        <dbReference type="ChEBI" id="CHEBI:145989"/>
    </ligand>
</feature>
<comment type="caution">
    <text evidence="8">Lacks conserved residue(s) required for the propagation of feature annotation.</text>
</comment>
<comment type="pathway">
    <text evidence="1 8">Metabolic intermediate biosynthesis; chorismate biosynthesis; chorismate from D-erythrose 4-phosphate and phosphoenolpyruvate: step 6/7.</text>
</comment>
<feature type="domain" description="Prephenate/arogenate dehydrogenase" evidence="9">
    <location>
        <begin position="14"/>
        <end position="306"/>
    </location>
</feature>
<dbReference type="GO" id="GO:0008977">
    <property type="term" value="F:prephenate dehydrogenase (NAD+) activity"/>
    <property type="evidence" value="ECO:0007669"/>
    <property type="project" value="UniProtKB-EC"/>
</dbReference>
<dbReference type="InterPro" id="IPR006264">
    <property type="entry name" value="EPSP_synthase"/>
</dbReference>
<dbReference type="PROSITE" id="PS00104">
    <property type="entry name" value="EPSP_SYNTHASE_1"/>
    <property type="match status" value="1"/>
</dbReference>
<sequence length="749" mass="78676">MSDSTIPASVEIVDTVSVIGLGLIGGSFAKALKENGAARRVVGFDRSPDELTLGLSMGVIDDAASSLKQAVECADVVVLAVPVRAVEAVLTDVKRCFKENAILTDVGSVKGSFVKAVENVFADIAPEDRPIIVPGHPIAGSEKSGVAAANSSLFSNHKVILTPLSERNPQAVAQISAMWSSCGATVLEMGVDHHDDVLAATSHLPHLIAFSLVDTLAGEGDSKEIFKYAAGGFRDFTRIAASDPVMWSDIFLSNSASTLKVLDHFADDLAALRDAIANQDSKTLLGVFTRAKAARDHFSRILSGQAYTTIMNTKNVIFKMKPGGEVKGVIRVAGDKSMSHRSIMLGSLADGVTEVEGFLEGEDSLATLQAFRDMGVVIEGPDEGRVKIYGVGVNGLKQPPGPIYLGNSGTGMRLFAGLLAGQTFDTELTGDASLSTRPMERVAAPLRLMGAVIETGDQGRPPMKIKGSSPLKGMHYDMPMASAQVKSCLLLAGIYAEGETSVTEPAPTRDHTERMLNGFGYPVRREGATASLVGGGSLKATKIDVPADISSAAFFMVAASITPGAHLTLKHVGMNPTRVGIINILRAMGGKIEVSNESIVGGEPVADLTVSYSPLKGINIPEDQVPLAIDEFPVLFIAAVCAEGKTVLTGAEELRVKESDRIQVMADGLKALGVETLVTPDGIEIEGSEIGGGSVYSHGDHRIAMSFAVASLRAKGEIIINDCANVATSFPNFEALAKQVGMQISVEHE</sequence>
<reference evidence="10" key="1">
    <citation type="submission" date="2022-06" db="EMBL/GenBank/DDBJ databases">
        <title>Alkalimarinus sp. nov., isolated from gut of a Alitta virens.</title>
        <authorList>
            <person name="Yang A.I."/>
            <person name="Shin N.-R."/>
        </authorList>
    </citation>
    <scope>NUCLEOTIDE SEQUENCE</scope>
    <source>
        <strain evidence="10">A2M4</strain>
    </source>
</reference>
<dbReference type="InterPro" id="IPR036291">
    <property type="entry name" value="NAD(P)-bd_dom_sf"/>
</dbReference>
<dbReference type="Gene3D" id="1.10.3660.10">
    <property type="entry name" value="6-phosphogluconate dehydrogenase C-terminal like domain"/>
    <property type="match status" value="1"/>
</dbReference>
<comment type="similarity">
    <text evidence="2 8">Belongs to the EPSP synthase family.</text>
</comment>
<evidence type="ECO:0000256" key="4">
    <source>
        <dbReference type="ARBA" id="ARBA00022679"/>
    </source>
</evidence>
<dbReference type="InterPro" id="IPR003099">
    <property type="entry name" value="Prephen_DH"/>
</dbReference>
<dbReference type="Pfam" id="PF20463">
    <property type="entry name" value="PDH_C"/>
    <property type="match status" value="1"/>
</dbReference>
<feature type="binding site" evidence="8">
    <location>
        <position position="657"/>
    </location>
    <ligand>
        <name>3-phosphoshikimate</name>
        <dbReference type="ChEBI" id="CHEBI:145989"/>
    </ligand>
</feature>
<dbReference type="RefSeq" id="WP_265046370.1">
    <property type="nucleotide sequence ID" value="NZ_CP100390.1"/>
</dbReference>
<feature type="binding site" evidence="8">
    <location>
        <position position="484"/>
    </location>
    <ligand>
        <name>phosphoenolpyruvate</name>
        <dbReference type="ChEBI" id="CHEBI:58702"/>
    </ligand>
</feature>
<feature type="binding site" evidence="8">
    <location>
        <position position="484"/>
    </location>
    <ligand>
        <name>3-phosphoshikimate</name>
        <dbReference type="ChEBI" id="CHEBI:145989"/>
    </ligand>
</feature>
<evidence type="ECO:0000256" key="6">
    <source>
        <dbReference type="ARBA" id="ARBA00023141"/>
    </source>
</evidence>
<comment type="subunit">
    <text evidence="8">Monomer.</text>
</comment>
<keyword evidence="11" id="KW-1185">Reference proteome</keyword>
<dbReference type="InterPro" id="IPR046825">
    <property type="entry name" value="PDH_C"/>
</dbReference>
<dbReference type="InterPro" id="IPR023193">
    <property type="entry name" value="EPSP_synthase_CS"/>
</dbReference>
<dbReference type="Gene3D" id="3.40.50.720">
    <property type="entry name" value="NAD(P)-binding Rossmann-like Domain"/>
    <property type="match status" value="1"/>
</dbReference>
<dbReference type="PANTHER" id="PTHR21090">
    <property type="entry name" value="AROM/DEHYDROQUINATE SYNTHASE"/>
    <property type="match status" value="1"/>
</dbReference>
<keyword evidence="8" id="KW-0963">Cytoplasm</keyword>
<protein>
    <recommendedName>
        <fullName evidence="8">3-phosphoshikimate 1-carboxyvinyltransferase</fullName>
        <ecNumber evidence="8">2.5.1.19</ecNumber>
    </recommendedName>
    <alternativeName>
        <fullName evidence="8">5-enolpyruvylshikimate-3-phosphate synthase</fullName>
        <shortName evidence="8">EPSP synthase</shortName>
        <shortName evidence="8">EPSPS</shortName>
    </alternativeName>
</protein>
<dbReference type="InterPro" id="IPR036968">
    <property type="entry name" value="Enolpyruvate_Tfrase_sf"/>
</dbReference>
<dbReference type="Gene3D" id="3.65.10.10">
    <property type="entry name" value="Enolpyruvate transferase domain"/>
    <property type="match status" value="2"/>
</dbReference>
<dbReference type="InterPro" id="IPR046826">
    <property type="entry name" value="PDH_N"/>
</dbReference>
<dbReference type="Pfam" id="PF00275">
    <property type="entry name" value="EPSP_synthase"/>
    <property type="match status" value="1"/>
</dbReference>
<feature type="binding site" evidence="8">
    <location>
        <position position="337"/>
    </location>
    <ligand>
        <name>3-phosphoshikimate</name>
        <dbReference type="ChEBI" id="CHEBI:145989"/>
    </ligand>
</feature>
<dbReference type="SUPFAM" id="SSF55205">
    <property type="entry name" value="EPT/RTPC-like"/>
    <property type="match status" value="1"/>
</dbReference>
<feature type="binding site" evidence="8">
    <location>
        <position position="661"/>
    </location>
    <ligand>
        <name>phosphoenolpyruvate</name>
        <dbReference type="ChEBI" id="CHEBI:58702"/>
    </ligand>
</feature>
<keyword evidence="6 8" id="KW-0057">Aromatic amino acid biosynthesis</keyword>
<feature type="binding site" evidence="8">
    <location>
        <position position="336"/>
    </location>
    <ligand>
        <name>3-phosphoshikimate</name>
        <dbReference type="ChEBI" id="CHEBI:145989"/>
    </ligand>
</feature>
<evidence type="ECO:0000256" key="8">
    <source>
        <dbReference type="HAMAP-Rule" id="MF_00210"/>
    </source>
</evidence>
<dbReference type="NCBIfam" id="TIGR01356">
    <property type="entry name" value="aroA"/>
    <property type="match status" value="1"/>
</dbReference>
<evidence type="ECO:0000256" key="7">
    <source>
        <dbReference type="ARBA" id="ARBA00044633"/>
    </source>
</evidence>
<keyword evidence="5 10" id="KW-0560">Oxidoreductase</keyword>
<comment type="catalytic activity">
    <reaction evidence="7">
        <text>3-phosphoshikimate + phosphoenolpyruvate = 5-O-(1-carboxyvinyl)-3-phosphoshikimate + phosphate</text>
        <dbReference type="Rhea" id="RHEA:21256"/>
        <dbReference type="ChEBI" id="CHEBI:43474"/>
        <dbReference type="ChEBI" id="CHEBI:57701"/>
        <dbReference type="ChEBI" id="CHEBI:58702"/>
        <dbReference type="ChEBI" id="CHEBI:145989"/>
        <dbReference type="EC" id="2.5.1.19"/>
    </reaction>
    <physiologicalReaction direction="left-to-right" evidence="7">
        <dbReference type="Rhea" id="RHEA:21257"/>
    </physiologicalReaction>
</comment>
<evidence type="ECO:0000256" key="3">
    <source>
        <dbReference type="ARBA" id="ARBA00022605"/>
    </source>
</evidence>
<dbReference type="PANTHER" id="PTHR21090:SF5">
    <property type="entry name" value="PENTAFUNCTIONAL AROM POLYPEPTIDE"/>
    <property type="match status" value="1"/>
</dbReference>
<dbReference type="EC" id="2.5.1.19" evidence="8"/>
<gene>
    <name evidence="8" type="primary">aroA</name>
    <name evidence="10" type="ORF">NKI27_12410</name>
</gene>
<feature type="binding site" evidence="8">
    <location>
        <position position="341"/>
    </location>
    <ligand>
        <name>3-phosphoshikimate</name>
        <dbReference type="ChEBI" id="CHEBI:145989"/>
    </ligand>
</feature>
<dbReference type="SUPFAM" id="SSF48179">
    <property type="entry name" value="6-phosphogluconate dehydrogenase C-terminal domain-like"/>
    <property type="match status" value="1"/>
</dbReference>
<name>A0ABY6MYG2_9ALTE</name>
<dbReference type="EMBL" id="CP100390">
    <property type="protein sequence ID" value="UZE94878.1"/>
    <property type="molecule type" value="Genomic_DNA"/>
</dbReference>
<dbReference type="Proteomes" id="UP001163739">
    <property type="component" value="Chromosome"/>
</dbReference>
<dbReference type="Pfam" id="PF02153">
    <property type="entry name" value="PDH_N"/>
    <property type="match status" value="1"/>
</dbReference>
<organism evidence="10 11">
    <name type="scientific">Alkalimarinus alittae</name>
    <dbReference type="NCBI Taxonomy" id="2961619"/>
    <lineage>
        <taxon>Bacteria</taxon>
        <taxon>Pseudomonadati</taxon>
        <taxon>Pseudomonadota</taxon>
        <taxon>Gammaproteobacteria</taxon>
        <taxon>Alteromonadales</taxon>
        <taxon>Alteromonadaceae</taxon>
        <taxon>Alkalimarinus</taxon>
    </lineage>
</organism>
<feature type="binding site" evidence="8">
    <location>
        <position position="482"/>
    </location>
    <ligand>
        <name>3-phosphoshikimate</name>
        <dbReference type="ChEBI" id="CHEBI:145989"/>
    </ligand>
</feature>
<dbReference type="CDD" id="cd01556">
    <property type="entry name" value="EPSP_synthase"/>
    <property type="match status" value="1"/>
</dbReference>
<evidence type="ECO:0000259" key="9">
    <source>
        <dbReference type="PROSITE" id="PS51176"/>
    </source>
</evidence>
<feature type="binding site" evidence="8">
    <location>
        <position position="409"/>
    </location>
    <ligand>
        <name>phosphoenolpyruvate</name>
        <dbReference type="ChEBI" id="CHEBI:58702"/>
    </ligand>
</feature>
<evidence type="ECO:0000256" key="1">
    <source>
        <dbReference type="ARBA" id="ARBA00004811"/>
    </source>
</evidence>
<feature type="active site" description="Proton acceptor" evidence="8">
    <location>
        <position position="630"/>
    </location>
</feature>
<dbReference type="SUPFAM" id="SSF51735">
    <property type="entry name" value="NAD(P)-binding Rossmann-fold domains"/>
    <property type="match status" value="1"/>
</dbReference>
<accession>A0ABY6MYG2</accession>
<feature type="binding site" evidence="8">
    <location>
        <position position="702"/>
    </location>
    <ligand>
        <name>phosphoenolpyruvate</name>
        <dbReference type="ChEBI" id="CHEBI:58702"/>
    </ligand>
</feature>
<dbReference type="NCBIfam" id="NF011381">
    <property type="entry name" value="PRK14806.1"/>
    <property type="match status" value="1"/>
</dbReference>
<dbReference type="GO" id="GO:0003866">
    <property type="term" value="F:3-phosphoshikimate 1-carboxyvinyltransferase activity"/>
    <property type="evidence" value="ECO:0007669"/>
    <property type="project" value="UniProtKB-EC"/>
</dbReference>
<keyword evidence="4 8" id="KW-0808">Transferase</keyword>
<evidence type="ECO:0000313" key="11">
    <source>
        <dbReference type="Proteomes" id="UP001163739"/>
    </source>
</evidence>
<dbReference type="PROSITE" id="PS51176">
    <property type="entry name" value="PDH_ADH"/>
    <property type="match status" value="1"/>
</dbReference>
<evidence type="ECO:0000256" key="2">
    <source>
        <dbReference type="ARBA" id="ARBA00009948"/>
    </source>
</evidence>
<keyword evidence="3 8" id="KW-0028">Amino-acid biosynthesis</keyword>
<dbReference type="InterPro" id="IPR013792">
    <property type="entry name" value="RNA3'P_cycl/enolpyr_Trfase_a/b"/>
</dbReference>
<comment type="function">
    <text evidence="8">Catalyzes the transfer of the enolpyruvyl moiety of phosphoenolpyruvate (PEP) to the 5-hydroxyl of shikimate-3-phosphate (S3P) to produce enolpyruvyl shikimate-3-phosphate and inorganic phosphate.</text>
</comment>
<proteinExistence type="inferred from homology"/>
<dbReference type="InterPro" id="IPR001986">
    <property type="entry name" value="Enolpyruvate_Tfrase_dom"/>
</dbReference>
<comment type="subcellular location">
    <subcellularLocation>
        <location evidence="8">Cytoplasm</location>
    </subcellularLocation>
</comment>
<dbReference type="HAMAP" id="MF_00210">
    <property type="entry name" value="EPSP_synth"/>
    <property type="match status" value="1"/>
</dbReference>
<evidence type="ECO:0000256" key="5">
    <source>
        <dbReference type="ARBA" id="ARBA00023002"/>
    </source>
</evidence>